<accession>A0A6V7TIA1</accession>
<sequence length="150" mass="17750">MQLIYYISCSILIFITIYLYYSNLSNNQQVVFHSNILLTDNDKNKCLNLQNIESTTIEIHHRLRNLFDLLGISFSYNTKDNLRDSRSELVRKQFGYLLSEIDQIIESNVDTHKKVLDDLSQHVNNTLYKLQYPDDCNNRRLLVCYVGFFI</sequence>
<proteinExistence type="predicted"/>
<organism evidence="2 3">
    <name type="scientific">Meloidogyne enterolobii</name>
    <name type="common">Root-knot nematode worm</name>
    <name type="synonym">Meloidogyne mayaguensis</name>
    <dbReference type="NCBI Taxonomy" id="390850"/>
    <lineage>
        <taxon>Eukaryota</taxon>
        <taxon>Metazoa</taxon>
        <taxon>Ecdysozoa</taxon>
        <taxon>Nematoda</taxon>
        <taxon>Chromadorea</taxon>
        <taxon>Rhabditida</taxon>
        <taxon>Tylenchina</taxon>
        <taxon>Tylenchomorpha</taxon>
        <taxon>Tylenchoidea</taxon>
        <taxon>Meloidogynidae</taxon>
        <taxon>Meloidogyninae</taxon>
        <taxon>Meloidogyne</taxon>
    </lineage>
</organism>
<gene>
    <name evidence="2" type="ORF">MENT_LOCUS464</name>
</gene>
<feature type="transmembrane region" description="Helical" evidence="1">
    <location>
        <begin position="5"/>
        <end position="21"/>
    </location>
</feature>
<keyword evidence="1" id="KW-0472">Membrane</keyword>
<evidence type="ECO:0000313" key="2">
    <source>
        <dbReference type="EMBL" id="CAD2123499.1"/>
    </source>
</evidence>
<protein>
    <submittedName>
        <fullName evidence="2">Uncharacterized protein</fullName>
    </submittedName>
</protein>
<evidence type="ECO:0000256" key="1">
    <source>
        <dbReference type="SAM" id="Phobius"/>
    </source>
</evidence>
<reference evidence="2 3" key="1">
    <citation type="submission" date="2020-08" db="EMBL/GenBank/DDBJ databases">
        <authorList>
            <person name="Koutsovoulos G."/>
            <person name="Danchin GJ E."/>
        </authorList>
    </citation>
    <scope>NUCLEOTIDE SEQUENCE [LARGE SCALE GENOMIC DNA]</scope>
</reference>
<dbReference type="AlphaFoldDB" id="A0A6V7TIA1"/>
<keyword evidence="1" id="KW-0812">Transmembrane</keyword>
<comment type="caution">
    <text evidence="2">The sequence shown here is derived from an EMBL/GenBank/DDBJ whole genome shotgun (WGS) entry which is preliminary data.</text>
</comment>
<evidence type="ECO:0000313" key="3">
    <source>
        <dbReference type="Proteomes" id="UP000580250"/>
    </source>
</evidence>
<dbReference type="EMBL" id="CAJEWN010000002">
    <property type="protein sequence ID" value="CAD2123499.1"/>
    <property type="molecule type" value="Genomic_DNA"/>
</dbReference>
<dbReference type="Proteomes" id="UP000580250">
    <property type="component" value="Unassembled WGS sequence"/>
</dbReference>
<keyword evidence="1" id="KW-1133">Transmembrane helix</keyword>
<name>A0A6V7TIA1_MELEN</name>